<keyword evidence="4" id="KW-0633">Potassium transport</keyword>
<dbReference type="EMBL" id="RBZY01000008">
    <property type="protein sequence ID" value="RWR21808.1"/>
    <property type="molecule type" value="Genomic_DNA"/>
</dbReference>
<keyword evidence="5 14" id="KW-0812">Transmembrane</keyword>
<evidence type="ECO:0000313" key="15">
    <source>
        <dbReference type="EMBL" id="RWR21808.1"/>
    </source>
</evidence>
<keyword evidence="7" id="KW-0630">Potassium</keyword>
<feature type="transmembrane region" description="Helical" evidence="14">
    <location>
        <begin position="164"/>
        <end position="192"/>
    </location>
</feature>
<comment type="subcellular location">
    <subcellularLocation>
        <location evidence="1">Membrane</location>
        <topology evidence="1">Multi-pass membrane protein</topology>
    </subcellularLocation>
</comment>
<feature type="transmembrane region" description="Helical" evidence="14">
    <location>
        <begin position="20"/>
        <end position="37"/>
    </location>
</feature>
<protein>
    <submittedName>
        <fullName evidence="15">DUF1211 domain-containing protein</fullName>
    </submittedName>
</protein>
<comment type="caution">
    <text evidence="15">The sequence shown here is derived from an EMBL/GenBank/DDBJ whole genome shotgun (WGS) entry which is preliminary data.</text>
</comment>
<dbReference type="AlphaFoldDB" id="A0A3S3N0T6"/>
<comment type="catalytic activity">
    <reaction evidence="12">
        <text>K(+)(in) = K(+)(out)</text>
        <dbReference type="Rhea" id="RHEA:29463"/>
        <dbReference type="ChEBI" id="CHEBI:29103"/>
    </reaction>
</comment>
<evidence type="ECO:0000256" key="4">
    <source>
        <dbReference type="ARBA" id="ARBA00022538"/>
    </source>
</evidence>
<keyword evidence="11" id="KW-0407">Ion channel</keyword>
<dbReference type="PANTHER" id="PTHR31462:SF5">
    <property type="entry name" value="ENDOSOMAL_LYSOSOMAL PROTON CHANNEL TMEM175"/>
    <property type="match status" value="1"/>
</dbReference>
<feature type="transmembrane region" description="Helical" evidence="14">
    <location>
        <begin position="120"/>
        <end position="143"/>
    </location>
</feature>
<dbReference type="GO" id="GO:0015252">
    <property type="term" value="F:proton channel activity"/>
    <property type="evidence" value="ECO:0007669"/>
    <property type="project" value="InterPro"/>
</dbReference>
<evidence type="ECO:0000256" key="5">
    <source>
        <dbReference type="ARBA" id="ARBA00022692"/>
    </source>
</evidence>
<keyword evidence="6" id="KW-0631">Potassium channel</keyword>
<evidence type="ECO:0000256" key="2">
    <source>
        <dbReference type="ARBA" id="ARBA00006920"/>
    </source>
</evidence>
<dbReference type="InterPro" id="IPR010617">
    <property type="entry name" value="TMEM175-like"/>
</dbReference>
<organism evidence="15 16">
    <name type="scientific">Microbacterium enclense</name>
    <dbReference type="NCBI Taxonomy" id="993073"/>
    <lineage>
        <taxon>Bacteria</taxon>
        <taxon>Bacillati</taxon>
        <taxon>Actinomycetota</taxon>
        <taxon>Actinomycetes</taxon>
        <taxon>Micrococcales</taxon>
        <taxon>Microbacteriaceae</taxon>
        <taxon>Microbacterium</taxon>
    </lineage>
</organism>
<evidence type="ECO:0000256" key="10">
    <source>
        <dbReference type="ARBA" id="ARBA00023136"/>
    </source>
</evidence>
<evidence type="ECO:0000256" key="11">
    <source>
        <dbReference type="ARBA" id="ARBA00023303"/>
    </source>
</evidence>
<feature type="transmembrane region" description="Helical" evidence="14">
    <location>
        <begin position="98"/>
        <end position="114"/>
    </location>
</feature>
<dbReference type="Proteomes" id="UP000285970">
    <property type="component" value="Unassembled WGS sequence"/>
</dbReference>
<evidence type="ECO:0000256" key="7">
    <source>
        <dbReference type="ARBA" id="ARBA00022958"/>
    </source>
</evidence>
<feature type="transmembrane region" description="Helical" evidence="14">
    <location>
        <begin position="57"/>
        <end position="77"/>
    </location>
</feature>
<dbReference type="RefSeq" id="WP_128216743.1">
    <property type="nucleotide sequence ID" value="NZ_RBZY01000008.1"/>
</dbReference>
<dbReference type="Pfam" id="PF06736">
    <property type="entry name" value="TMEM175"/>
    <property type="match status" value="1"/>
</dbReference>
<dbReference type="GO" id="GO:0016020">
    <property type="term" value="C:membrane"/>
    <property type="evidence" value="ECO:0007669"/>
    <property type="project" value="UniProtKB-SubCell"/>
</dbReference>
<accession>A0A3S3N0T6</accession>
<name>A0A3S3N0T6_9MICO</name>
<evidence type="ECO:0000256" key="3">
    <source>
        <dbReference type="ARBA" id="ARBA00022448"/>
    </source>
</evidence>
<reference evidence="15 16" key="1">
    <citation type="journal article" date="2018" name="Front. Microbiol.">
        <title>Novel Insights Into Bacterial Dimethylsulfoniopropionate Catabolism in the East China Sea.</title>
        <authorList>
            <person name="Liu J."/>
            <person name="Liu J."/>
            <person name="Zhang S.H."/>
            <person name="Liang J."/>
            <person name="Lin H."/>
            <person name="Song D."/>
            <person name="Yang G.P."/>
            <person name="Todd J.D."/>
            <person name="Zhang X.H."/>
        </authorList>
    </citation>
    <scope>NUCLEOTIDE SEQUENCE [LARGE SCALE GENOMIC DNA]</scope>
    <source>
        <strain evidence="15 16">ZYFD042</strain>
    </source>
</reference>
<evidence type="ECO:0000256" key="14">
    <source>
        <dbReference type="SAM" id="Phobius"/>
    </source>
</evidence>
<feature type="region of interest" description="Disordered" evidence="13">
    <location>
        <begin position="203"/>
        <end position="228"/>
    </location>
</feature>
<feature type="compositionally biased region" description="Low complexity" evidence="13">
    <location>
        <begin position="217"/>
        <end position="228"/>
    </location>
</feature>
<dbReference type="OrthoDB" id="7626281at2"/>
<evidence type="ECO:0000256" key="6">
    <source>
        <dbReference type="ARBA" id="ARBA00022826"/>
    </source>
</evidence>
<keyword evidence="9" id="KW-0406">Ion transport</keyword>
<dbReference type="PANTHER" id="PTHR31462">
    <property type="entry name" value="ENDOSOMAL/LYSOSOMAL POTASSIUM CHANNEL TMEM175"/>
    <property type="match status" value="1"/>
</dbReference>
<gene>
    <name evidence="15" type="ORF">D8Y23_03285</name>
</gene>
<evidence type="ECO:0000313" key="16">
    <source>
        <dbReference type="Proteomes" id="UP000285970"/>
    </source>
</evidence>
<evidence type="ECO:0000256" key="12">
    <source>
        <dbReference type="ARBA" id="ARBA00034430"/>
    </source>
</evidence>
<proteinExistence type="inferred from homology"/>
<keyword evidence="3" id="KW-0813">Transport</keyword>
<keyword evidence="10 14" id="KW-0472">Membrane</keyword>
<sequence>MIRRTSHPEATVSARRTEAFTDGVFAIAATLLVLGLTSQSLGSIDSEADLAAALGNLLHPVFTFVISFLILCVMWMTHVRQFEWIARIDNAGMWINNLRLLLVVLVPFTSSLGTDYSDYLIGRVLLPVNFFLAILVGWLQWAWALRSGAIPGLSPADARRLGRAALSAVIISALAVAASPLVGSAGFLLFFLDGPLTRVLRGTDAPVDPIGPPPASPGASEGAGRLGE</sequence>
<evidence type="ECO:0000256" key="13">
    <source>
        <dbReference type="SAM" id="MobiDB-lite"/>
    </source>
</evidence>
<comment type="similarity">
    <text evidence="2">Belongs to the TMEM175 family.</text>
</comment>
<keyword evidence="8 14" id="KW-1133">Transmembrane helix</keyword>
<evidence type="ECO:0000256" key="9">
    <source>
        <dbReference type="ARBA" id="ARBA00023065"/>
    </source>
</evidence>
<evidence type="ECO:0000256" key="1">
    <source>
        <dbReference type="ARBA" id="ARBA00004141"/>
    </source>
</evidence>
<evidence type="ECO:0000256" key="8">
    <source>
        <dbReference type="ARBA" id="ARBA00022989"/>
    </source>
</evidence>
<dbReference type="GO" id="GO:0005267">
    <property type="term" value="F:potassium channel activity"/>
    <property type="evidence" value="ECO:0007669"/>
    <property type="project" value="UniProtKB-KW"/>
</dbReference>